<feature type="transmembrane region" description="Helical" evidence="7">
    <location>
        <begin position="46"/>
        <end position="69"/>
    </location>
</feature>
<keyword evidence="4 7" id="KW-1133">Transmembrane helix</keyword>
<dbReference type="PANTHER" id="PTHR23513">
    <property type="entry name" value="INTEGRAL MEMBRANE EFFLUX PROTEIN-RELATED"/>
    <property type="match status" value="1"/>
</dbReference>
<feature type="domain" description="Major facilitator superfamily (MFS) profile" evidence="8">
    <location>
        <begin position="9"/>
        <end position="403"/>
    </location>
</feature>
<dbReference type="PROSITE" id="PS50850">
    <property type="entry name" value="MFS"/>
    <property type="match status" value="1"/>
</dbReference>
<sequence>MLAVLRHRAYRRLFTAQVVALVGTGLATVALGLLAYDLAGADAGSVLGTALAIKMVAYVVIAPAVGAVADRLPRRALMVTADLVRAGIAVSLPFVGEVWQVYVLVFLLQSASAVFTPTFQAVIPDVLPEERDYTRALSMSRLAYDLESLFSPALAAALLSVMTYDGLFSGTVVGFLASAALVVSTALPERAAVTAPGTGGAYARATAGTRLLLGVPELRALLALNLAVAAAGAMVTVNSVVYVRDVLGLPAGALPLALGAYGAGSMAVALLLPRVLDKVPDRAVMLPGALSLAVGFAGLGAVTGAPGGSWRLPGLLVVWAAFGAACSAVLTPTGRLVRRSVAPGERTAAFAAQFSLSHGCWLLTYPLAGWLGAAAGLNWAVLALGSLALGAALLAVRLWPPTSSADAPSAPAPPDRTHAGHAHVGHAHAAHGHGAHVHADLPFGHPHLAGARRVANGWRHSHGHLTDGLHAR</sequence>
<dbReference type="CDD" id="cd06173">
    <property type="entry name" value="MFS_MefA_like"/>
    <property type="match status" value="1"/>
</dbReference>
<dbReference type="EMBL" id="JAVRFJ010000018">
    <property type="protein sequence ID" value="MDT0570013.1"/>
    <property type="molecule type" value="Genomic_DNA"/>
</dbReference>
<feature type="compositionally biased region" description="Basic residues" evidence="6">
    <location>
        <begin position="419"/>
        <end position="431"/>
    </location>
</feature>
<dbReference type="InterPro" id="IPR011701">
    <property type="entry name" value="MFS"/>
</dbReference>
<name>A0ABU2Z0B4_9ACTN</name>
<feature type="transmembrane region" description="Helical" evidence="7">
    <location>
        <begin position="284"/>
        <end position="304"/>
    </location>
</feature>
<comment type="caution">
    <text evidence="9">The sequence shown here is derived from an EMBL/GenBank/DDBJ whole genome shotgun (WGS) entry which is preliminary data.</text>
</comment>
<keyword evidence="3 7" id="KW-0812">Transmembrane</keyword>
<organism evidence="9 10">
    <name type="scientific">Streptomyces gottesmaniae</name>
    <dbReference type="NCBI Taxonomy" id="3075518"/>
    <lineage>
        <taxon>Bacteria</taxon>
        <taxon>Bacillati</taxon>
        <taxon>Actinomycetota</taxon>
        <taxon>Actinomycetes</taxon>
        <taxon>Kitasatosporales</taxon>
        <taxon>Streptomycetaceae</taxon>
        <taxon>Streptomyces</taxon>
    </lineage>
</organism>
<keyword evidence="10" id="KW-1185">Reference proteome</keyword>
<keyword evidence="5 7" id="KW-0472">Membrane</keyword>
<dbReference type="Pfam" id="PF07690">
    <property type="entry name" value="MFS_1"/>
    <property type="match status" value="1"/>
</dbReference>
<proteinExistence type="predicted"/>
<feature type="transmembrane region" description="Helical" evidence="7">
    <location>
        <begin position="377"/>
        <end position="396"/>
    </location>
</feature>
<protein>
    <submittedName>
        <fullName evidence="9">MFS transporter</fullName>
    </submittedName>
</protein>
<feature type="transmembrane region" description="Helical" evidence="7">
    <location>
        <begin position="316"/>
        <end position="337"/>
    </location>
</feature>
<reference evidence="9" key="1">
    <citation type="submission" date="2024-05" db="EMBL/GenBank/DDBJ databases">
        <title>30 novel species of actinomycetes from the DSMZ collection.</title>
        <authorList>
            <person name="Nouioui I."/>
        </authorList>
    </citation>
    <scope>NUCLEOTIDE SEQUENCE</scope>
    <source>
        <strain evidence="9">DSM 3412</strain>
    </source>
</reference>
<feature type="transmembrane region" description="Helical" evidence="7">
    <location>
        <begin position="12"/>
        <end position="34"/>
    </location>
</feature>
<dbReference type="InterPro" id="IPR020846">
    <property type="entry name" value="MFS_dom"/>
</dbReference>
<dbReference type="PANTHER" id="PTHR23513:SF18">
    <property type="entry name" value="INTEGRAL MEMBRANE PROTEIN"/>
    <property type="match status" value="1"/>
</dbReference>
<dbReference type="Proteomes" id="UP001180737">
    <property type="component" value="Unassembled WGS sequence"/>
</dbReference>
<evidence type="ECO:0000256" key="1">
    <source>
        <dbReference type="ARBA" id="ARBA00004651"/>
    </source>
</evidence>
<dbReference type="InterPro" id="IPR036259">
    <property type="entry name" value="MFS_trans_sf"/>
</dbReference>
<evidence type="ECO:0000256" key="4">
    <source>
        <dbReference type="ARBA" id="ARBA00022989"/>
    </source>
</evidence>
<accession>A0ABU2Z0B4</accession>
<evidence type="ECO:0000256" key="2">
    <source>
        <dbReference type="ARBA" id="ARBA00022475"/>
    </source>
</evidence>
<feature type="transmembrane region" description="Helical" evidence="7">
    <location>
        <begin position="349"/>
        <end position="371"/>
    </location>
</feature>
<dbReference type="SUPFAM" id="SSF103473">
    <property type="entry name" value="MFS general substrate transporter"/>
    <property type="match status" value="1"/>
</dbReference>
<comment type="subcellular location">
    <subcellularLocation>
        <location evidence="1">Cell membrane</location>
        <topology evidence="1">Multi-pass membrane protein</topology>
    </subcellularLocation>
</comment>
<evidence type="ECO:0000313" key="9">
    <source>
        <dbReference type="EMBL" id="MDT0570013.1"/>
    </source>
</evidence>
<gene>
    <name evidence="9" type="ORF">RM704_21495</name>
</gene>
<evidence type="ECO:0000259" key="8">
    <source>
        <dbReference type="PROSITE" id="PS50850"/>
    </source>
</evidence>
<feature type="region of interest" description="Disordered" evidence="6">
    <location>
        <begin position="404"/>
        <end position="431"/>
    </location>
</feature>
<dbReference type="Gene3D" id="1.20.1250.20">
    <property type="entry name" value="MFS general substrate transporter like domains"/>
    <property type="match status" value="1"/>
</dbReference>
<evidence type="ECO:0000256" key="3">
    <source>
        <dbReference type="ARBA" id="ARBA00022692"/>
    </source>
</evidence>
<evidence type="ECO:0000313" key="10">
    <source>
        <dbReference type="Proteomes" id="UP001180737"/>
    </source>
</evidence>
<keyword evidence="2" id="KW-1003">Cell membrane</keyword>
<feature type="transmembrane region" description="Helical" evidence="7">
    <location>
        <begin position="167"/>
        <end position="187"/>
    </location>
</feature>
<dbReference type="RefSeq" id="WP_033526295.1">
    <property type="nucleotide sequence ID" value="NZ_JAVRFJ010000018.1"/>
</dbReference>
<feature type="transmembrane region" description="Helical" evidence="7">
    <location>
        <begin position="220"/>
        <end position="241"/>
    </location>
</feature>
<evidence type="ECO:0000256" key="6">
    <source>
        <dbReference type="SAM" id="MobiDB-lite"/>
    </source>
</evidence>
<evidence type="ECO:0000256" key="7">
    <source>
        <dbReference type="SAM" id="Phobius"/>
    </source>
</evidence>
<feature type="transmembrane region" description="Helical" evidence="7">
    <location>
        <begin position="253"/>
        <end position="272"/>
    </location>
</feature>
<evidence type="ECO:0000256" key="5">
    <source>
        <dbReference type="ARBA" id="ARBA00023136"/>
    </source>
</evidence>